<comment type="caution">
    <text evidence="1">The sequence shown here is derived from an EMBL/GenBank/DDBJ whole genome shotgun (WGS) entry which is preliminary data.</text>
</comment>
<dbReference type="Gramene" id="rna49409">
    <property type="protein sequence ID" value="RHN42903.1"/>
    <property type="gene ID" value="gene49409"/>
</dbReference>
<accession>A0A396GQV4</accession>
<proteinExistence type="predicted"/>
<protein>
    <recommendedName>
        <fullName evidence="3">Transmembrane protein</fullName>
    </recommendedName>
</protein>
<dbReference type="EMBL" id="PSQE01000008">
    <property type="protein sequence ID" value="RHN42903.1"/>
    <property type="molecule type" value="Genomic_DNA"/>
</dbReference>
<evidence type="ECO:0000313" key="2">
    <source>
        <dbReference type="Proteomes" id="UP000265566"/>
    </source>
</evidence>
<evidence type="ECO:0000313" key="1">
    <source>
        <dbReference type="EMBL" id="RHN42903.1"/>
    </source>
</evidence>
<dbReference type="AlphaFoldDB" id="A0A396GQV4"/>
<dbReference type="Proteomes" id="UP000265566">
    <property type="component" value="Chromosome 8"/>
</dbReference>
<evidence type="ECO:0008006" key="3">
    <source>
        <dbReference type="Google" id="ProtNLM"/>
    </source>
</evidence>
<reference evidence="2" key="1">
    <citation type="journal article" date="2018" name="Nat. Plants">
        <title>Whole-genome landscape of Medicago truncatula symbiotic genes.</title>
        <authorList>
            <person name="Pecrix Y."/>
            <person name="Staton S.E."/>
            <person name="Sallet E."/>
            <person name="Lelandais-Briere C."/>
            <person name="Moreau S."/>
            <person name="Carrere S."/>
            <person name="Blein T."/>
            <person name="Jardinaud M.F."/>
            <person name="Latrasse D."/>
            <person name="Zouine M."/>
            <person name="Zahm M."/>
            <person name="Kreplak J."/>
            <person name="Mayjonade B."/>
            <person name="Satge C."/>
            <person name="Perez M."/>
            <person name="Cauet S."/>
            <person name="Marande W."/>
            <person name="Chantry-Darmon C."/>
            <person name="Lopez-Roques C."/>
            <person name="Bouchez O."/>
            <person name="Berard A."/>
            <person name="Debelle F."/>
            <person name="Munos S."/>
            <person name="Bendahmane A."/>
            <person name="Berges H."/>
            <person name="Niebel A."/>
            <person name="Buitink J."/>
            <person name="Frugier F."/>
            <person name="Benhamed M."/>
            <person name="Crespi M."/>
            <person name="Gouzy J."/>
            <person name="Gamas P."/>
        </authorList>
    </citation>
    <scope>NUCLEOTIDE SEQUENCE [LARGE SCALE GENOMIC DNA]</scope>
    <source>
        <strain evidence="2">cv. Jemalong A17</strain>
    </source>
</reference>
<gene>
    <name evidence="1" type="ORF">MtrunA17_Chr8g0382031</name>
</gene>
<organism evidence="1 2">
    <name type="scientific">Medicago truncatula</name>
    <name type="common">Barrel medic</name>
    <name type="synonym">Medicago tribuloides</name>
    <dbReference type="NCBI Taxonomy" id="3880"/>
    <lineage>
        <taxon>Eukaryota</taxon>
        <taxon>Viridiplantae</taxon>
        <taxon>Streptophyta</taxon>
        <taxon>Embryophyta</taxon>
        <taxon>Tracheophyta</taxon>
        <taxon>Spermatophyta</taxon>
        <taxon>Magnoliopsida</taxon>
        <taxon>eudicotyledons</taxon>
        <taxon>Gunneridae</taxon>
        <taxon>Pentapetalae</taxon>
        <taxon>rosids</taxon>
        <taxon>fabids</taxon>
        <taxon>Fabales</taxon>
        <taxon>Fabaceae</taxon>
        <taxon>Papilionoideae</taxon>
        <taxon>50 kb inversion clade</taxon>
        <taxon>NPAAA clade</taxon>
        <taxon>Hologalegina</taxon>
        <taxon>IRL clade</taxon>
        <taxon>Trifolieae</taxon>
        <taxon>Medicago</taxon>
    </lineage>
</organism>
<sequence length="68" mass="7872">MDRFTQPYFLFSFFSSFLLFSFSFAAFDLATIPFHDGFTYLWGKENVIPSLDGNTVKLIIHEHSGKLN</sequence>
<name>A0A396GQV4_MEDTR</name>